<reference evidence="2 3" key="1">
    <citation type="journal article" date="2010" name="PLoS ONE">
        <title>The Waddlia genome: a window into chlamydial biology.</title>
        <authorList>
            <person name="Bertelli C."/>
            <person name="Collyn F."/>
            <person name="Croxatto A."/>
            <person name="Ruckert C."/>
            <person name="Polkinghorne A."/>
            <person name="Kebbi-Beghdadi C."/>
            <person name="Goesmann A."/>
            <person name="Vaughan L."/>
            <person name="Greub G."/>
        </authorList>
    </citation>
    <scope>NUCLEOTIDE SEQUENCE [LARGE SCALE GENOMIC DNA]</scope>
    <source>
        <strain evidence="3">ATCC VR-1470 / WSU 86-1044</strain>
    </source>
</reference>
<organism evidence="2 3">
    <name type="scientific">Waddlia chondrophila (strain ATCC VR-1470 / WSU 86-1044)</name>
    <dbReference type="NCBI Taxonomy" id="716544"/>
    <lineage>
        <taxon>Bacteria</taxon>
        <taxon>Pseudomonadati</taxon>
        <taxon>Chlamydiota</taxon>
        <taxon>Chlamydiia</taxon>
        <taxon>Parachlamydiales</taxon>
        <taxon>Waddliaceae</taxon>
        <taxon>Waddlia</taxon>
    </lineage>
</organism>
<keyword evidence="3" id="KW-1185">Reference proteome</keyword>
<protein>
    <submittedName>
        <fullName evidence="2">Uncharacterized protein</fullName>
    </submittedName>
</protein>
<name>D6YRL7_WADCW</name>
<evidence type="ECO:0000256" key="1">
    <source>
        <dbReference type="SAM" id="Phobius"/>
    </source>
</evidence>
<dbReference type="KEGG" id="wch:wcw_1361"/>
<evidence type="ECO:0000313" key="2">
    <source>
        <dbReference type="EMBL" id="ADI38712.1"/>
    </source>
</evidence>
<dbReference type="EMBL" id="CP001928">
    <property type="protein sequence ID" value="ADI38712.1"/>
    <property type="molecule type" value="Genomic_DNA"/>
</dbReference>
<feature type="transmembrane region" description="Helical" evidence="1">
    <location>
        <begin position="24"/>
        <end position="48"/>
    </location>
</feature>
<keyword evidence="1" id="KW-0472">Membrane</keyword>
<dbReference type="RefSeq" id="WP_013182423.1">
    <property type="nucleotide sequence ID" value="NC_014225.1"/>
</dbReference>
<evidence type="ECO:0000313" key="3">
    <source>
        <dbReference type="Proteomes" id="UP000001505"/>
    </source>
</evidence>
<dbReference type="AlphaFoldDB" id="D6YRL7"/>
<dbReference type="OrthoDB" id="21364at2"/>
<dbReference type="STRING" id="716544.wcw_1361"/>
<dbReference type="HOGENOM" id="CLU_1175049_0_0_0"/>
<gene>
    <name evidence="2" type="ordered locus">wcw_1361</name>
</gene>
<dbReference type="Proteomes" id="UP000001505">
    <property type="component" value="Chromosome"/>
</dbReference>
<dbReference type="eggNOG" id="ENOG50349GJ">
    <property type="taxonomic scope" value="Bacteria"/>
</dbReference>
<accession>D6YRL7</accession>
<proteinExistence type="predicted"/>
<sequence>MKLDDFYQFIFHPWSSNHSLKKQISATIVDIALTIFSGLLFLIPFAYFQWKDRHVKVVYSSTATSKSAEKILKSSKEPSQKLSPKAQKVKNKQYWQLKQFEKWAAEGQWNKIHQAHYDWWMYPISRSSQGQGTTYAVNSKEIAELKADQEFMQNYLRGVELGAKAWGWDIHLKKPVDHPSKDQKWQNWDVRLGKMADSLHLFGQHELRDSMRTYALNKNLTLEEWVWKTLEPAIEP</sequence>
<keyword evidence="1" id="KW-1133">Transmembrane helix</keyword>
<keyword evidence="1" id="KW-0812">Transmembrane</keyword>